<dbReference type="PANTHER" id="PTHR30143:SF0">
    <property type="entry name" value="2-KETO-4-PENTENOATE HYDRATASE"/>
    <property type="match status" value="1"/>
</dbReference>
<name>A0A212Q2Z0_RHOAC</name>
<keyword evidence="2" id="KW-1185">Reference proteome</keyword>
<dbReference type="InterPro" id="IPR036663">
    <property type="entry name" value="Fumarylacetoacetase_C_sf"/>
</dbReference>
<dbReference type="EMBL" id="FYDG01000001">
    <property type="protein sequence ID" value="SNB53676.1"/>
    <property type="molecule type" value="Genomic_DNA"/>
</dbReference>
<dbReference type="GO" id="GO:0008684">
    <property type="term" value="F:2-oxopent-4-enoate hydratase activity"/>
    <property type="evidence" value="ECO:0007669"/>
    <property type="project" value="TreeGrafter"/>
</dbReference>
<sequence length="275" mass="28179">MLKIKMNNLSQRLAASFDTLEPVVLESGRVFSCRAEAEAVCEEASRALGLVAAWKLGATTRAGREVLRLDSPFFGPLPERRVFADGATLTGAAAGLRGVECEYGFKLARDARPDDAGLSDSDFLTLFASVHPAIEIPGARFSSLGAYGGLGLVADFGAAGALVVGPGAPLGDPAALTRAPVRLSIDGREAAVGSAEALDGGALPPVRGFLAAAFARGYAPRAGQVIVTGSCTGYVIAPPGAEVVASFDALGTGVRLRMGSDAFERNKSGNLEKNA</sequence>
<dbReference type="Gene3D" id="3.90.850.10">
    <property type="entry name" value="Fumarylacetoacetase-like, C-terminal domain"/>
    <property type="match status" value="1"/>
</dbReference>
<dbReference type="PANTHER" id="PTHR30143">
    <property type="entry name" value="ACID HYDRATASE"/>
    <property type="match status" value="1"/>
</dbReference>
<organism evidence="1 2">
    <name type="scientific">Rhodoblastus acidophilus</name>
    <name type="common">Rhodopseudomonas acidophila</name>
    <dbReference type="NCBI Taxonomy" id="1074"/>
    <lineage>
        <taxon>Bacteria</taxon>
        <taxon>Pseudomonadati</taxon>
        <taxon>Pseudomonadota</taxon>
        <taxon>Alphaproteobacteria</taxon>
        <taxon>Hyphomicrobiales</taxon>
        <taxon>Rhodoblastaceae</taxon>
        <taxon>Rhodoblastus</taxon>
    </lineage>
</organism>
<accession>A0A212Q2Z0</accession>
<reference evidence="2" key="1">
    <citation type="submission" date="2017-06" db="EMBL/GenBank/DDBJ databases">
        <authorList>
            <person name="Varghese N."/>
            <person name="Submissions S."/>
        </authorList>
    </citation>
    <scope>NUCLEOTIDE SEQUENCE [LARGE SCALE GENOMIC DNA]</scope>
    <source>
        <strain evidence="2">DSM 137</strain>
    </source>
</reference>
<dbReference type="InterPro" id="IPR050772">
    <property type="entry name" value="Hydratase-Decarb/MhpD_sf"/>
</dbReference>
<evidence type="ECO:0000313" key="2">
    <source>
        <dbReference type="Proteomes" id="UP000198418"/>
    </source>
</evidence>
<dbReference type="Proteomes" id="UP000198418">
    <property type="component" value="Unassembled WGS sequence"/>
</dbReference>
<gene>
    <name evidence="1" type="ORF">SAMN06265338_101367</name>
</gene>
<dbReference type="GO" id="GO:0005737">
    <property type="term" value="C:cytoplasm"/>
    <property type="evidence" value="ECO:0007669"/>
    <property type="project" value="TreeGrafter"/>
</dbReference>
<evidence type="ECO:0000313" key="1">
    <source>
        <dbReference type="EMBL" id="SNB53676.1"/>
    </source>
</evidence>
<proteinExistence type="predicted"/>
<dbReference type="AlphaFoldDB" id="A0A212Q2Z0"/>
<protein>
    <submittedName>
        <fullName evidence="1">2-keto-4-pentenoate hydratase</fullName>
    </submittedName>
</protein>
<dbReference type="SUPFAM" id="SSF56529">
    <property type="entry name" value="FAH"/>
    <property type="match status" value="1"/>
</dbReference>